<feature type="compositionally biased region" description="Basic residues" evidence="1">
    <location>
        <begin position="19"/>
        <end position="28"/>
    </location>
</feature>
<feature type="region of interest" description="Disordered" evidence="1">
    <location>
        <begin position="107"/>
        <end position="135"/>
    </location>
</feature>
<protein>
    <submittedName>
        <fullName evidence="2">Uncharacterized protein</fullName>
    </submittedName>
</protein>
<feature type="compositionally biased region" description="Polar residues" evidence="1">
    <location>
        <begin position="73"/>
        <end position="84"/>
    </location>
</feature>
<evidence type="ECO:0000313" key="3">
    <source>
        <dbReference type="Proteomes" id="UP000053660"/>
    </source>
</evidence>
<reference evidence="2 3" key="1">
    <citation type="submission" date="2014-03" db="EMBL/GenBank/DDBJ databases">
        <title>Draft genome of the hookworm Oesophagostomum dentatum.</title>
        <authorList>
            <person name="Mitreva M."/>
        </authorList>
    </citation>
    <scope>NUCLEOTIDE SEQUENCE [LARGE SCALE GENOMIC DNA]</scope>
    <source>
        <strain evidence="2 3">OD-Hann</strain>
    </source>
</reference>
<gene>
    <name evidence="2" type="ORF">OESDEN_12320</name>
</gene>
<dbReference type="AlphaFoldDB" id="A0A0B1SRE7"/>
<sequence>MAYEDIGEGGGPPIPAIVLRKKRRKRNKNTQSLVMNSSESPTSSHPLDPNDCENDRNATSTPDDAPIIENEETSATNDTKQLRSGSCPDLSEEQLEMWDDYLYAAAVDSKDKKEKTRKPSPPPKSPKQESLEASEKWGFPAYDVLPRSLQDVAEQQLDGFSNPEIRRLDREINGERGAF</sequence>
<feature type="compositionally biased region" description="Basic and acidic residues" evidence="1">
    <location>
        <begin position="126"/>
        <end position="135"/>
    </location>
</feature>
<organism evidence="2 3">
    <name type="scientific">Oesophagostomum dentatum</name>
    <name type="common">Nodular worm</name>
    <dbReference type="NCBI Taxonomy" id="61180"/>
    <lineage>
        <taxon>Eukaryota</taxon>
        <taxon>Metazoa</taxon>
        <taxon>Ecdysozoa</taxon>
        <taxon>Nematoda</taxon>
        <taxon>Chromadorea</taxon>
        <taxon>Rhabditida</taxon>
        <taxon>Rhabditina</taxon>
        <taxon>Rhabditomorpha</taxon>
        <taxon>Strongyloidea</taxon>
        <taxon>Strongylidae</taxon>
        <taxon>Oesophagostomum</taxon>
    </lineage>
</organism>
<accession>A0A0B1SRE7</accession>
<feature type="region of interest" description="Disordered" evidence="1">
    <location>
        <begin position="1"/>
        <end position="91"/>
    </location>
</feature>
<proteinExistence type="predicted"/>
<dbReference type="Proteomes" id="UP000053660">
    <property type="component" value="Unassembled WGS sequence"/>
</dbReference>
<keyword evidence="3" id="KW-1185">Reference proteome</keyword>
<dbReference type="EMBL" id="KN556824">
    <property type="protein sequence ID" value="KHJ87893.1"/>
    <property type="molecule type" value="Genomic_DNA"/>
</dbReference>
<dbReference type="OrthoDB" id="5919013at2759"/>
<evidence type="ECO:0000256" key="1">
    <source>
        <dbReference type="SAM" id="MobiDB-lite"/>
    </source>
</evidence>
<evidence type="ECO:0000313" key="2">
    <source>
        <dbReference type="EMBL" id="KHJ87893.1"/>
    </source>
</evidence>
<feature type="compositionally biased region" description="Polar residues" evidence="1">
    <location>
        <begin position="30"/>
        <end position="45"/>
    </location>
</feature>
<name>A0A0B1SRE7_OESDE</name>